<gene>
    <name evidence="1" type="ORF">NCAV_0533</name>
</gene>
<accession>A0A2K5AQ04</accession>
<evidence type="ECO:0008006" key="3">
    <source>
        <dbReference type="Google" id="ProtNLM"/>
    </source>
</evidence>
<keyword evidence="2" id="KW-1185">Reference proteome</keyword>
<dbReference type="AlphaFoldDB" id="A0A2K5AQ04"/>
<evidence type="ECO:0000313" key="1">
    <source>
        <dbReference type="EMBL" id="SPC33726.1"/>
    </source>
</evidence>
<reference evidence="2" key="1">
    <citation type="submission" date="2018-01" db="EMBL/GenBank/DDBJ databases">
        <authorList>
            <person name="Kerou L M."/>
        </authorList>
    </citation>
    <scope>NUCLEOTIDE SEQUENCE [LARGE SCALE GENOMIC DNA]</scope>
    <source>
        <strain evidence="2">SCU2</strain>
    </source>
</reference>
<name>A0A2K5AQ04_9ARCH</name>
<dbReference type="EMBL" id="LT981265">
    <property type="protein sequence ID" value="SPC33726.1"/>
    <property type="molecule type" value="Genomic_DNA"/>
</dbReference>
<organism evidence="1 2">
    <name type="scientific">Candidatus Nitrosocaldus cavascurensis</name>
    <dbReference type="NCBI Taxonomy" id="2058097"/>
    <lineage>
        <taxon>Archaea</taxon>
        <taxon>Nitrososphaerota</taxon>
        <taxon>Nitrososphaeria</taxon>
        <taxon>Candidatus Nitrosocaldales</taxon>
        <taxon>Candidatus Nitrosocaldaceae</taxon>
        <taxon>Candidatus Nitrosocaldus</taxon>
    </lineage>
</organism>
<evidence type="ECO:0000313" key="2">
    <source>
        <dbReference type="Proteomes" id="UP000236248"/>
    </source>
</evidence>
<proteinExistence type="predicted"/>
<protein>
    <recommendedName>
        <fullName evidence="3">Transposase</fullName>
    </recommendedName>
</protein>
<sequence>MSRLLYESSYKCNNIPSDFHNKLSRHIVKIGIGKVKITLM</sequence>
<dbReference type="KEGG" id="ncv:NCAV_0533"/>
<dbReference type="Proteomes" id="UP000236248">
    <property type="component" value="Chromosome NCAV"/>
</dbReference>